<keyword evidence="5 9" id="KW-0812">Transmembrane</keyword>
<sequence length="191" mass="20983">MTSIQSLSQTQRLTALGVLSALATALMYLELPFVFYNFLRIDLSDVVVLLVFIFFGAKEGLLVAFVKSSIHFVFPGTNYTAGVGELAAFLASAAYIGGFYFATNKLNLKVLLSMVFSVVFMSLLMTFANWLFITPLFGIALAGEVFPNIFNPTYITTILSVYIPFNLIKGGIIMAVFYATYNALKPALNMN</sequence>
<dbReference type="AlphaFoldDB" id="A0A7L7KNR7"/>
<dbReference type="GO" id="GO:0005886">
    <property type="term" value="C:plasma membrane"/>
    <property type="evidence" value="ECO:0007669"/>
    <property type="project" value="UniProtKB-SubCell"/>
</dbReference>
<evidence type="ECO:0000256" key="5">
    <source>
        <dbReference type="ARBA" id="ARBA00022692"/>
    </source>
</evidence>
<evidence type="ECO:0000313" key="11">
    <source>
        <dbReference type="Proteomes" id="UP000514720"/>
    </source>
</evidence>
<comment type="function">
    <text evidence="8">Probably a riboflavin-binding protein that interacts with the energy-coupling factor (ECF) ABC-transporter complex.</text>
</comment>
<dbReference type="EMBL" id="CP048914">
    <property type="protein sequence ID" value="QMS84287.1"/>
    <property type="molecule type" value="Genomic_DNA"/>
</dbReference>
<keyword evidence="6 9" id="KW-1133">Transmembrane helix</keyword>
<dbReference type="Gene3D" id="1.10.1760.20">
    <property type="match status" value="1"/>
</dbReference>
<dbReference type="Pfam" id="PF12822">
    <property type="entry name" value="ECF_trnsprt"/>
    <property type="match status" value="1"/>
</dbReference>
<dbReference type="RefSeq" id="WP_258877895.1">
    <property type="nucleotide sequence ID" value="NZ_CP048914.1"/>
</dbReference>
<keyword evidence="11" id="KW-1185">Reference proteome</keyword>
<dbReference type="PANTHER" id="PTHR38438:SF1">
    <property type="entry name" value="RIBOFLAVIN TRANSPORTER RIBU"/>
    <property type="match status" value="1"/>
</dbReference>
<evidence type="ECO:0000256" key="4">
    <source>
        <dbReference type="ARBA" id="ARBA00022475"/>
    </source>
</evidence>
<feature type="transmembrane region" description="Helical" evidence="9">
    <location>
        <begin position="86"/>
        <end position="103"/>
    </location>
</feature>
<evidence type="ECO:0000256" key="3">
    <source>
        <dbReference type="ARBA" id="ARBA00022448"/>
    </source>
</evidence>
<evidence type="ECO:0000256" key="6">
    <source>
        <dbReference type="ARBA" id="ARBA00022989"/>
    </source>
</evidence>
<organism evidence="10 11">
    <name type="scientific">Candidatus Xianfuyuplasma coldseepsis</name>
    <dbReference type="NCBI Taxonomy" id="2782163"/>
    <lineage>
        <taxon>Bacteria</taxon>
        <taxon>Bacillati</taxon>
        <taxon>Mycoplasmatota</taxon>
        <taxon>Mollicutes</taxon>
        <taxon>Candidatus Izemoplasmatales</taxon>
        <taxon>Candidatus Izemoplasmataceae</taxon>
        <taxon>Candidatus Xianfuyuplasma</taxon>
    </lineage>
</organism>
<proteinExistence type="inferred from homology"/>
<feature type="transmembrane region" description="Helical" evidence="9">
    <location>
        <begin position="110"/>
        <end position="133"/>
    </location>
</feature>
<feature type="transmembrane region" description="Helical" evidence="9">
    <location>
        <begin position="15"/>
        <end position="39"/>
    </location>
</feature>
<dbReference type="KEGG" id="xcl:G4Z02_00540"/>
<evidence type="ECO:0000256" key="8">
    <source>
        <dbReference type="PIRNR" id="PIRNR037778"/>
    </source>
</evidence>
<dbReference type="InterPro" id="IPR025720">
    <property type="entry name" value="RibU"/>
</dbReference>
<accession>A0A7L7KNR7</accession>
<keyword evidence="3 8" id="KW-0813">Transport</keyword>
<dbReference type="GO" id="GO:0032217">
    <property type="term" value="F:riboflavin transmembrane transporter activity"/>
    <property type="evidence" value="ECO:0007669"/>
    <property type="project" value="UniProtKB-UniRule"/>
</dbReference>
<comment type="similarity">
    <text evidence="2 8">Belongs to the prokaryotic riboflavin transporter (P-RFT) (TC 2.A.87) family.</text>
</comment>
<feature type="transmembrane region" description="Helical" evidence="9">
    <location>
        <begin position="153"/>
        <end position="181"/>
    </location>
</feature>
<evidence type="ECO:0000313" key="10">
    <source>
        <dbReference type="EMBL" id="QMS84287.1"/>
    </source>
</evidence>
<evidence type="ECO:0000256" key="7">
    <source>
        <dbReference type="ARBA" id="ARBA00023136"/>
    </source>
</evidence>
<keyword evidence="4 8" id="KW-1003">Cell membrane</keyword>
<evidence type="ECO:0000256" key="2">
    <source>
        <dbReference type="ARBA" id="ARBA00005540"/>
    </source>
</evidence>
<gene>
    <name evidence="10" type="ORF">G4Z02_00540</name>
</gene>
<reference evidence="10 11" key="1">
    <citation type="submission" date="2020-02" db="EMBL/GenBank/DDBJ databases">
        <authorList>
            <person name="Zheng R.K."/>
            <person name="Sun C.M."/>
        </authorList>
    </citation>
    <scope>NUCLEOTIDE SEQUENCE [LARGE SCALE GENOMIC DNA]</scope>
    <source>
        <strain evidence="11">zrk13</strain>
    </source>
</reference>
<name>A0A7L7KNR7_9MOLU</name>
<keyword evidence="7 8" id="KW-0472">Membrane</keyword>
<feature type="transmembrane region" description="Helical" evidence="9">
    <location>
        <begin position="46"/>
        <end position="66"/>
    </location>
</feature>
<dbReference type="PIRSF" id="PIRSF037778">
    <property type="entry name" value="UCP037778_transp_RibU"/>
    <property type="match status" value="1"/>
</dbReference>
<dbReference type="PANTHER" id="PTHR38438">
    <property type="entry name" value="RIBOFLAVIN TRANSPORTER RIBU"/>
    <property type="match status" value="1"/>
</dbReference>
<evidence type="ECO:0000256" key="1">
    <source>
        <dbReference type="ARBA" id="ARBA00004651"/>
    </source>
</evidence>
<protein>
    <recommendedName>
        <fullName evidence="8">Riboflavin transporter</fullName>
    </recommendedName>
</protein>
<dbReference type="Proteomes" id="UP000514720">
    <property type="component" value="Chromosome"/>
</dbReference>
<dbReference type="InterPro" id="IPR024529">
    <property type="entry name" value="ECF_trnsprt_substrate-spec"/>
</dbReference>
<evidence type="ECO:0000256" key="9">
    <source>
        <dbReference type="SAM" id="Phobius"/>
    </source>
</evidence>
<comment type="subcellular location">
    <subcellularLocation>
        <location evidence="1">Cell membrane</location>
        <topology evidence="1">Multi-pass membrane protein</topology>
    </subcellularLocation>
</comment>